<protein>
    <submittedName>
        <fullName evidence="2">Uncharacterized protein</fullName>
    </submittedName>
</protein>
<dbReference type="AlphaFoldDB" id="A0A397TYH3"/>
<dbReference type="Proteomes" id="UP000266673">
    <property type="component" value="Unassembled WGS sequence"/>
</dbReference>
<feature type="region of interest" description="Disordered" evidence="1">
    <location>
        <begin position="1"/>
        <end position="60"/>
    </location>
</feature>
<comment type="caution">
    <text evidence="2">The sequence shown here is derived from an EMBL/GenBank/DDBJ whole genome shotgun (WGS) entry which is preliminary data.</text>
</comment>
<proteinExistence type="predicted"/>
<accession>A0A397TYH3</accession>
<feature type="compositionally biased region" description="Low complexity" evidence="1">
    <location>
        <begin position="24"/>
        <end position="37"/>
    </location>
</feature>
<sequence>MAGGLVAKSKPSKVEWDTEEAQAITTPTTNSNNSISIRLPAKMAEKYKRPPIRPPERPYP</sequence>
<name>A0A397TYH3_9GLOM</name>
<evidence type="ECO:0000313" key="2">
    <source>
        <dbReference type="EMBL" id="RIB01857.1"/>
    </source>
</evidence>
<evidence type="ECO:0000256" key="1">
    <source>
        <dbReference type="SAM" id="MobiDB-lite"/>
    </source>
</evidence>
<keyword evidence="3" id="KW-1185">Reference proteome</keyword>
<evidence type="ECO:0000313" key="3">
    <source>
        <dbReference type="Proteomes" id="UP000266673"/>
    </source>
</evidence>
<organism evidence="2 3">
    <name type="scientific">Gigaspora rosea</name>
    <dbReference type="NCBI Taxonomy" id="44941"/>
    <lineage>
        <taxon>Eukaryota</taxon>
        <taxon>Fungi</taxon>
        <taxon>Fungi incertae sedis</taxon>
        <taxon>Mucoromycota</taxon>
        <taxon>Glomeromycotina</taxon>
        <taxon>Glomeromycetes</taxon>
        <taxon>Diversisporales</taxon>
        <taxon>Gigasporaceae</taxon>
        <taxon>Gigaspora</taxon>
    </lineage>
</organism>
<dbReference type="EMBL" id="QKWP01002906">
    <property type="protein sequence ID" value="RIB01857.1"/>
    <property type="molecule type" value="Genomic_DNA"/>
</dbReference>
<reference evidence="2 3" key="1">
    <citation type="submission" date="2018-06" db="EMBL/GenBank/DDBJ databases">
        <title>Comparative genomics reveals the genomic features of Rhizophagus irregularis, R. cerebriforme, R. diaphanum and Gigaspora rosea, and their symbiotic lifestyle signature.</title>
        <authorList>
            <person name="Morin E."/>
            <person name="San Clemente H."/>
            <person name="Chen E.C.H."/>
            <person name="De La Providencia I."/>
            <person name="Hainaut M."/>
            <person name="Kuo A."/>
            <person name="Kohler A."/>
            <person name="Murat C."/>
            <person name="Tang N."/>
            <person name="Roy S."/>
            <person name="Loubradou J."/>
            <person name="Henrissat B."/>
            <person name="Grigoriev I.V."/>
            <person name="Corradi N."/>
            <person name="Roux C."/>
            <person name="Martin F.M."/>
        </authorList>
    </citation>
    <scope>NUCLEOTIDE SEQUENCE [LARGE SCALE GENOMIC DNA]</scope>
    <source>
        <strain evidence="2 3">DAOM 194757</strain>
    </source>
</reference>
<gene>
    <name evidence="2" type="ORF">C2G38_2229448</name>
</gene>
<feature type="compositionally biased region" description="Basic and acidic residues" evidence="1">
    <location>
        <begin position="43"/>
        <end position="60"/>
    </location>
</feature>